<name>A0AAD9JQP8_9ANNE</name>
<keyword evidence="3" id="KW-0813">Transport</keyword>
<feature type="transmembrane region" description="Helical" evidence="7">
    <location>
        <begin position="234"/>
        <end position="256"/>
    </location>
</feature>
<evidence type="ECO:0000313" key="9">
    <source>
        <dbReference type="Proteomes" id="UP001208570"/>
    </source>
</evidence>
<gene>
    <name evidence="8" type="ORF">LSH36_191g03063</name>
</gene>
<feature type="transmembrane region" description="Helical" evidence="7">
    <location>
        <begin position="336"/>
        <end position="356"/>
    </location>
</feature>
<dbReference type="Pfam" id="PF00939">
    <property type="entry name" value="Na_sulph_symp"/>
    <property type="match status" value="1"/>
</dbReference>
<dbReference type="GO" id="GO:0005886">
    <property type="term" value="C:plasma membrane"/>
    <property type="evidence" value="ECO:0007669"/>
    <property type="project" value="TreeGrafter"/>
</dbReference>
<protein>
    <recommendedName>
        <fullName evidence="10">Solute carrier family 13 member 5</fullName>
    </recommendedName>
</protein>
<dbReference type="PANTHER" id="PTHR10283">
    <property type="entry name" value="SOLUTE CARRIER FAMILY 13 MEMBER"/>
    <property type="match status" value="1"/>
</dbReference>
<evidence type="ECO:0000256" key="7">
    <source>
        <dbReference type="SAM" id="Phobius"/>
    </source>
</evidence>
<dbReference type="GO" id="GO:0015141">
    <property type="term" value="F:succinate transmembrane transporter activity"/>
    <property type="evidence" value="ECO:0007669"/>
    <property type="project" value="UniProtKB-ARBA"/>
</dbReference>
<feature type="transmembrane region" description="Helical" evidence="7">
    <location>
        <begin position="502"/>
        <end position="524"/>
    </location>
</feature>
<feature type="transmembrane region" description="Helical" evidence="7">
    <location>
        <begin position="297"/>
        <end position="316"/>
    </location>
</feature>
<dbReference type="EMBL" id="JAODUP010000191">
    <property type="protein sequence ID" value="KAK2157454.1"/>
    <property type="molecule type" value="Genomic_DNA"/>
</dbReference>
<comment type="subcellular location">
    <subcellularLocation>
        <location evidence="1">Membrane</location>
        <topology evidence="1">Multi-pass membrane protein</topology>
    </subcellularLocation>
</comment>
<organism evidence="8 9">
    <name type="scientific">Paralvinella palmiformis</name>
    <dbReference type="NCBI Taxonomy" id="53620"/>
    <lineage>
        <taxon>Eukaryota</taxon>
        <taxon>Metazoa</taxon>
        <taxon>Spiralia</taxon>
        <taxon>Lophotrochozoa</taxon>
        <taxon>Annelida</taxon>
        <taxon>Polychaeta</taxon>
        <taxon>Sedentaria</taxon>
        <taxon>Canalipalpata</taxon>
        <taxon>Terebellida</taxon>
        <taxon>Terebelliformia</taxon>
        <taxon>Alvinellidae</taxon>
        <taxon>Paralvinella</taxon>
    </lineage>
</organism>
<feature type="transmembrane region" description="Helical" evidence="7">
    <location>
        <begin position="42"/>
        <end position="59"/>
    </location>
</feature>
<evidence type="ECO:0000256" key="1">
    <source>
        <dbReference type="ARBA" id="ARBA00004141"/>
    </source>
</evidence>
<evidence type="ECO:0000256" key="2">
    <source>
        <dbReference type="ARBA" id="ARBA00006772"/>
    </source>
</evidence>
<comment type="similarity">
    <text evidence="2">Belongs to the SLC13A/DASS transporter (TC 2.A.47) family. NADC subfamily.</text>
</comment>
<feature type="transmembrane region" description="Helical" evidence="7">
    <location>
        <begin position="12"/>
        <end position="30"/>
    </location>
</feature>
<feature type="transmembrane region" description="Helical" evidence="7">
    <location>
        <begin position="79"/>
        <end position="96"/>
    </location>
</feature>
<feature type="transmembrane region" description="Helical" evidence="7">
    <location>
        <begin position="461"/>
        <end position="490"/>
    </location>
</feature>
<keyword evidence="9" id="KW-1185">Reference proteome</keyword>
<dbReference type="PROSITE" id="PS01271">
    <property type="entry name" value="NA_SULFATE"/>
    <property type="match status" value="1"/>
</dbReference>
<feature type="transmembrane region" description="Helical" evidence="7">
    <location>
        <begin position="377"/>
        <end position="395"/>
    </location>
</feature>
<keyword evidence="4 7" id="KW-0812">Transmembrane</keyword>
<dbReference type="PANTHER" id="PTHR10283:SF82">
    <property type="entry name" value="SOLUTE CARRIER FAMILY 13 MEMBER 2"/>
    <property type="match status" value="1"/>
</dbReference>
<evidence type="ECO:0000256" key="6">
    <source>
        <dbReference type="ARBA" id="ARBA00023136"/>
    </source>
</evidence>
<reference evidence="8" key="1">
    <citation type="journal article" date="2023" name="Mol. Biol. Evol.">
        <title>Third-Generation Sequencing Reveals the Adaptive Role of the Epigenome in Three Deep-Sea Polychaetes.</title>
        <authorList>
            <person name="Perez M."/>
            <person name="Aroh O."/>
            <person name="Sun Y."/>
            <person name="Lan Y."/>
            <person name="Juniper S.K."/>
            <person name="Young C.R."/>
            <person name="Angers B."/>
            <person name="Qian P.Y."/>
        </authorList>
    </citation>
    <scope>NUCLEOTIDE SEQUENCE</scope>
    <source>
        <strain evidence="8">P08H-3</strain>
    </source>
</reference>
<evidence type="ECO:0000256" key="4">
    <source>
        <dbReference type="ARBA" id="ARBA00022692"/>
    </source>
</evidence>
<evidence type="ECO:0008006" key="10">
    <source>
        <dbReference type="Google" id="ProtNLM"/>
    </source>
</evidence>
<sequence length="560" mass="61508">MAVYWMTEAIPIAATALIPIALFPLLGVASSRVLCPNYFKDTNVLFVGGLMVAVAVEKWNLHKRLALRVLLIVGSRPKWLMFGFMITTAFLSMWISNTATTAMMVPIAQAVLDELDKHRKTSQQLADDECDDANANDLVLVSSKEPLKRGTSLSIYNRTLSDGEVDPGVQVVSQPRLIPTSDDESFKRMCKGLTLCICYAANIGGTATLTGTGPNLVLKGIVDTLYDGESGITFSSWFIFAFPNMCLCLLAAWLWLQLLFLGGKELFSCCFRKNRTDYTGANRVIRNEYEKLGPMSFAEKAVLGHFIVLALLWLTREPEVVPGWAYFFKDGYVTDASVSIVISLLLFMFPSTCPCIKRSKSEQTSNRLLDWQSVHQNLAWGIVLVLGGGFALADACKISGLSADISELFKNFEGITPWAIVLALCVIIATFTEVTSNVATTTIFLPILAELAYSAHVNPLYFMIAATVSASFAFMLPVATPPNAIVFAYGHLKISDMVKTGIMMNLICISLLQLAINTWGYAYFNFGEYPAWAGNITSDTESANMVTERILNLQNTTITA</sequence>
<evidence type="ECO:0000256" key="3">
    <source>
        <dbReference type="ARBA" id="ARBA00022448"/>
    </source>
</evidence>
<keyword evidence="6 7" id="KW-0472">Membrane</keyword>
<dbReference type="Proteomes" id="UP001208570">
    <property type="component" value="Unassembled WGS sequence"/>
</dbReference>
<keyword evidence="5 7" id="KW-1133">Transmembrane helix</keyword>
<dbReference type="InterPro" id="IPR001898">
    <property type="entry name" value="SLC13A/DASS"/>
</dbReference>
<feature type="transmembrane region" description="Helical" evidence="7">
    <location>
        <begin position="415"/>
        <end position="431"/>
    </location>
</feature>
<dbReference type="AlphaFoldDB" id="A0AAD9JQP8"/>
<comment type="caution">
    <text evidence="8">The sequence shown here is derived from an EMBL/GenBank/DDBJ whole genome shotgun (WGS) entry which is preliminary data.</text>
</comment>
<dbReference type="InterPro" id="IPR031312">
    <property type="entry name" value="Na/sul_symport_CS"/>
</dbReference>
<proteinExistence type="inferred from homology"/>
<evidence type="ECO:0000313" key="8">
    <source>
        <dbReference type="EMBL" id="KAK2157454.1"/>
    </source>
</evidence>
<accession>A0AAD9JQP8</accession>
<evidence type="ECO:0000256" key="5">
    <source>
        <dbReference type="ARBA" id="ARBA00022989"/>
    </source>
</evidence>